<dbReference type="RefSeq" id="WP_345645586.1">
    <property type="nucleotide sequence ID" value="NZ_BAABKB010000004.1"/>
</dbReference>
<feature type="signal peptide" evidence="1">
    <location>
        <begin position="1"/>
        <end position="25"/>
    </location>
</feature>
<proteinExistence type="predicted"/>
<evidence type="ECO:0000313" key="3">
    <source>
        <dbReference type="Proteomes" id="UP001501759"/>
    </source>
</evidence>
<evidence type="ECO:0000313" key="2">
    <source>
        <dbReference type="EMBL" id="GAA5005660.1"/>
    </source>
</evidence>
<protein>
    <recommendedName>
        <fullName evidence="4">Lipoprotein</fullName>
    </recommendedName>
</protein>
<feature type="chain" id="PRO_5046572266" description="Lipoprotein" evidence="1">
    <location>
        <begin position="26"/>
        <end position="297"/>
    </location>
</feature>
<reference evidence="3" key="1">
    <citation type="journal article" date="2019" name="Int. J. Syst. Evol. Microbiol.">
        <title>The Global Catalogue of Microorganisms (GCM) 10K type strain sequencing project: providing services to taxonomists for standard genome sequencing and annotation.</title>
        <authorList>
            <consortium name="The Broad Institute Genomics Platform"/>
            <consortium name="The Broad Institute Genome Sequencing Center for Infectious Disease"/>
            <person name="Wu L."/>
            <person name="Ma J."/>
        </authorList>
    </citation>
    <scope>NUCLEOTIDE SEQUENCE [LARGE SCALE GENOMIC DNA]</scope>
    <source>
        <strain evidence="3">JCM 18409</strain>
    </source>
</reference>
<dbReference type="Proteomes" id="UP001501759">
    <property type="component" value="Unassembled WGS sequence"/>
</dbReference>
<comment type="caution">
    <text evidence="2">The sequence shown here is derived from an EMBL/GenBank/DDBJ whole genome shotgun (WGS) entry which is preliminary data.</text>
</comment>
<dbReference type="EMBL" id="BAABKB010000004">
    <property type="protein sequence ID" value="GAA5005660.1"/>
    <property type="molecule type" value="Genomic_DNA"/>
</dbReference>
<accession>A0ABP9IQ77</accession>
<evidence type="ECO:0000256" key="1">
    <source>
        <dbReference type="SAM" id="SignalP"/>
    </source>
</evidence>
<keyword evidence="3" id="KW-1185">Reference proteome</keyword>
<dbReference type="PROSITE" id="PS51257">
    <property type="entry name" value="PROKAR_LIPOPROTEIN"/>
    <property type="match status" value="1"/>
</dbReference>
<keyword evidence="1" id="KW-0732">Signal</keyword>
<organism evidence="2 3">
    <name type="scientific">Streptomyces siamensis</name>
    <dbReference type="NCBI Taxonomy" id="1274986"/>
    <lineage>
        <taxon>Bacteria</taxon>
        <taxon>Bacillati</taxon>
        <taxon>Actinomycetota</taxon>
        <taxon>Actinomycetes</taxon>
        <taxon>Kitasatosporales</taxon>
        <taxon>Streptomycetaceae</taxon>
        <taxon>Streptomyces</taxon>
    </lineage>
</organism>
<sequence length="297" mass="31419">MRTRTTRTVDLLVLLSLLVAAAAAAAGCGSEKAGDNAVGTDPYARTRARQVAEAWDGSQAAETWRKGYYAMTDEVQLPEGAFHDNADKIAFTTRNFVLRTELPASPDKRGRVEWDGGASLDLPLMSAREAYETVARGSNDGPRLTVTGAKSGRMTLTTSRGPATVPAWLFTLKGYDTPLKRAAVGSEQVPKSPVEPSRAVPDSVLAALGRLVEVAGDGRSVTVLAHHGSCDDGPAVHALETDGSVVLYASVVGTREGPCTRDLRAEEVTVRLARPVGDRVLLDAFTGRPVPNGPGRD</sequence>
<evidence type="ECO:0008006" key="4">
    <source>
        <dbReference type="Google" id="ProtNLM"/>
    </source>
</evidence>
<gene>
    <name evidence="2" type="ORF">GCM10023335_22650</name>
</gene>
<name>A0ABP9IQ77_9ACTN</name>